<organism evidence="7 8">
    <name type="scientific">Paenisporosarcina antarctica</name>
    <dbReference type="NCBI Taxonomy" id="417367"/>
    <lineage>
        <taxon>Bacteria</taxon>
        <taxon>Bacillati</taxon>
        <taxon>Bacillota</taxon>
        <taxon>Bacilli</taxon>
        <taxon>Bacillales</taxon>
        <taxon>Caryophanaceae</taxon>
        <taxon>Paenisporosarcina</taxon>
    </lineage>
</organism>
<evidence type="ECO:0000256" key="2">
    <source>
        <dbReference type="ARBA" id="ARBA00007171"/>
    </source>
</evidence>
<dbReference type="PROSITE" id="PS51257">
    <property type="entry name" value="PROKAR_LIPOPROTEIN"/>
    <property type="match status" value="1"/>
</dbReference>
<dbReference type="GO" id="GO:0071555">
    <property type="term" value="P:cell wall organization"/>
    <property type="evidence" value="ECO:0007669"/>
    <property type="project" value="TreeGrafter"/>
</dbReference>
<comment type="subcellular location">
    <subcellularLocation>
        <location evidence="1">Membrane</location>
    </subcellularLocation>
</comment>
<dbReference type="InterPro" id="IPR050515">
    <property type="entry name" value="Beta-lactam/transpept"/>
</dbReference>
<keyword evidence="8" id="KW-1185">Reference proteome</keyword>
<dbReference type="InterPro" id="IPR036138">
    <property type="entry name" value="PBP_dimer_sf"/>
</dbReference>
<dbReference type="GO" id="GO:0071972">
    <property type="term" value="F:peptidoglycan L,D-transpeptidase activity"/>
    <property type="evidence" value="ECO:0007669"/>
    <property type="project" value="TreeGrafter"/>
</dbReference>
<feature type="domain" description="Penicillin-binding protein dimerisation" evidence="5">
    <location>
        <begin position="156"/>
        <end position="311"/>
    </location>
</feature>
<dbReference type="Pfam" id="PF00905">
    <property type="entry name" value="Transpeptidase"/>
    <property type="match status" value="1"/>
</dbReference>
<dbReference type="GO" id="GO:0046677">
    <property type="term" value="P:response to antibiotic"/>
    <property type="evidence" value="ECO:0007669"/>
    <property type="project" value="InterPro"/>
</dbReference>
<dbReference type="Gene3D" id="3.10.450.100">
    <property type="entry name" value="NTF2-like, domain 1"/>
    <property type="match status" value="1"/>
</dbReference>
<proteinExistence type="inferred from homology"/>
<sequence length="671" mass="74206">MYKKLTGVLSILFIILLSGCQEKVTPEDRLAEYVVHWNEGEFADMYSDYLNKGTKDVFETENFVARQEKIHSDFSIENVEVTYKKPDEDTEWNTKEPAKFDVQVKMDTVAGPVEFEKTMTWIYETHDETENWFVEWDTSFIFPELGEKDAVGIYTSKPARGGILDRNGLPIAINGKGEEVGVVPEKFTDEASKTKLAKLLGTSVEYIERQLNQGWVRPADFVPISKVAKHETVLLEQAIEISGVTYRETPMREYPYGEALSHLSGYIGVITAEQLEKRKDKGYTEADLIGREGMEQLLEDKLRGTSGVRIYIQPPEKEAKTITVAEKSAVDGETISLTIDAELQKTTYEAMKGEAGNSAAVDPKTGEMLTLVSSPGFDPSEMMLGISGDRYKELQENPLNPLLARFTRTYAPGSTLKPMTAAIGMEAGTLDPAKGLTINGKSWQKEESWGNYRVTRVHDEAPNPIDLNKALVYSDNIYFAQQALDMGSNTFVEGLNNFGFGEEVPFVSYLKPSQISTDGKLGSLGQLADTSFGQGEMLTNIVHLASMYEVFITDGVMYKPTLLLADEKGQVWKDGLLSAENAAILRTSLRNVVVDGYAQEANLPSIPLAGKTGTTELKAAGEVDGKQNGFFVAYNSENPTFILAMMIESVEDNGGSAYVAELASTVFEKHN</sequence>
<keyword evidence="3" id="KW-0472">Membrane</keyword>
<dbReference type="Gene3D" id="3.30.1390.30">
    <property type="entry name" value="Penicillin-binding protein 2a, domain 3"/>
    <property type="match status" value="1"/>
</dbReference>
<dbReference type="InterPro" id="IPR001460">
    <property type="entry name" value="PCN-bd_Tpept"/>
</dbReference>
<dbReference type="SUPFAM" id="SSF56601">
    <property type="entry name" value="beta-lactamase/transpeptidase-like"/>
    <property type="match status" value="1"/>
</dbReference>
<dbReference type="Gene3D" id="3.40.710.10">
    <property type="entry name" value="DD-peptidase/beta-lactamase superfamily"/>
    <property type="match status" value="1"/>
</dbReference>
<dbReference type="GO" id="GO:0008658">
    <property type="term" value="F:penicillin binding"/>
    <property type="evidence" value="ECO:0007669"/>
    <property type="project" value="InterPro"/>
</dbReference>
<comment type="similarity">
    <text evidence="2">Belongs to the transpeptidase family.</text>
</comment>
<evidence type="ECO:0000259" key="5">
    <source>
        <dbReference type="Pfam" id="PF03717"/>
    </source>
</evidence>
<dbReference type="PANTHER" id="PTHR30627">
    <property type="entry name" value="PEPTIDOGLYCAN D,D-TRANSPEPTIDASE"/>
    <property type="match status" value="1"/>
</dbReference>
<evidence type="ECO:0000313" key="7">
    <source>
        <dbReference type="EMBL" id="QBP42446.1"/>
    </source>
</evidence>
<dbReference type="InterPro" id="IPR005311">
    <property type="entry name" value="PBP_dimer"/>
</dbReference>
<dbReference type="OrthoDB" id="9766847at2"/>
<dbReference type="PANTHER" id="PTHR30627:SF25">
    <property type="entry name" value="PENICILLIN-BINDING PROTEIN 3"/>
    <property type="match status" value="1"/>
</dbReference>
<dbReference type="EMBL" id="CP038015">
    <property type="protein sequence ID" value="QBP42446.1"/>
    <property type="molecule type" value="Genomic_DNA"/>
</dbReference>
<dbReference type="RefSeq" id="WP_134210995.1">
    <property type="nucleotide sequence ID" value="NZ_CP038015.1"/>
</dbReference>
<dbReference type="Pfam" id="PF05223">
    <property type="entry name" value="MecA_N"/>
    <property type="match status" value="1"/>
</dbReference>
<evidence type="ECO:0000259" key="6">
    <source>
        <dbReference type="Pfam" id="PF05223"/>
    </source>
</evidence>
<protein>
    <submittedName>
        <fullName evidence="7">Penicillin-binding transpeptidase domain-containing protein</fullName>
    </submittedName>
</protein>
<feature type="domain" description="NTF2-like N-terminal transpeptidase" evidence="6">
    <location>
        <begin position="25"/>
        <end position="148"/>
    </location>
</feature>
<dbReference type="InterPro" id="IPR012338">
    <property type="entry name" value="Beta-lactam/transpept-like"/>
</dbReference>
<dbReference type="AlphaFoldDB" id="A0A4P7A385"/>
<gene>
    <name evidence="7" type="ORF">E2636_15385</name>
</gene>
<dbReference type="Proteomes" id="UP000294292">
    <property type="component" value="Chromosome"/>
</dbReference>
<dbReference type="GO" id="GO:0005886">
    <property type="term" value="C:plasma membrane"/>
    <property type="evidence" value="ECO:0007669"/>
    <property type="project" value="TreeGrafter"/>
</dbReference>
<dbReference type="Pfam" id="PF03717">
    <property type="entry name" value="PBP_dimer"/>
    <property type="match status" value="1"/>
</dbReference>
<dbReference type="InterPro" id="IPR032710">
    <property type="entry name" value="NTF2-like_dom_sf"/>
</dbReference>
<dbReference type="SUPFAM" id="SSF54427">
    <property type="entry name" value="NTF2-like"/>
    <property type="match status" value="1"/>
</dbReference>
<dbReference type="Gene3D" id="3.90.1310.10">
    <property type="entry name" value="Penicillin-binding protein 2a (Domain 2)"/>
    <property type="match status" value="1"/>
</dbReference>
<name>A0A4P7A385_9BACL</name>
<dbReference type="SUPFAM" id="SSF56519">
    <property type="entry name" value="Penicillin binding protein dimerisation domain"/>
    <property type="match status" value="1"/>
</dbReference>
<evidence type="ECO:0000259" key="4">
    <source>
        <dbReference type="Pfam" id="PF00905"/>
    </source>
</evidence>
<reference evidence="7 8" key="1">
    <citation type="submission" date="2019-03" db="EMBL/GenBank/DDBJ databases">
        <title>Complete genome sequence of Paenisporosarcina antarctica CGMCC 1.6503T.</title>
        <authorList>
            <person name="Rong J.-C."/>
            <person name="Chi N.-Y."/>
            <person name="Zhang Q.-F."/>
        </authorList>
    </citation>
    <scope>NUCLEOTIDE SEQUENCE [LARGE SCALE GENOMIC DNA]</scope>
    <source>
        <strain evidence="7 8">CGMCC 1.6503</strain>
    </source>
</reference>
<dbReference type="InterPro" id="IPR007887">
    <property type="entry name" value="MecA_N"/>
</dbReference>
<evidence type="ECO:0000256" key="1">
    <source>
        <dbReference type="ARBA" id="ARBA00004370"/>
    </source>
</evidence>
<accession>A0A4P7A385</accession>
<feature type="domain" description="Penicillin-binding protein transpeptidase" evidence="4">
    <location>
        <begin position="360"/>
        <end position="667"/>
    </location>
</feature>
<evidence type="ECO:0000256" key="3">
    <source>
        <dbReference type="ARBA" id="ARBA00023136"/>
    </source>
</evidence>
<evidence type="ECO:0000313" key="8">
    <source>
        <dbReference type="Proteomes" id="UP000294292"/>
    </source>
</evidence>
<dbReference type="KEGG" id="panc:E2636_15385"/>